<name>A0A4P2R0H5_SORCE</name>
<protein>
    <submittedName>
        <fullName evidence="2">Uncharacterized protein</fullName>
    </submittedName>
</protein>
<dbReference type="AlphaFoldDB" id="A0A4P2R0H5"/>
<accession>A0A4P2R0H5</accession>
<evidence type="ECO:0000313" key="3">
    <source>
        <dbReference type="Proteomes" id="UP000295497"/>
    </source>
</evidence>
<evidence type="ECO:0000313" key="2">
    <source>
        <dbReference type="EMBL" id="AUX36106.1"/>
    </source>
</evidence>
<dbReference type="Proteomes" id="UP000295497">
    <property type="component" value="Chromosome"/>
</dbReference>
<dbReference type="EMBL" id="CP012672">
    <property type="protein sequence ID" value="AUX36106.1"/>
    <property type="molecule type" value="Genomic_DNA"/>
</dbReference>
<feature type="region of interest" description="Disordered" evidence="1">
    <location>
        <begin position="168"/>
        <end position="206"/>
    </location>
</feature>
<sequence>MPCRAAGRRVSCIGTAPPRTARRPARSDAALLHQPAALNEVWACAWGGVVERAGSHLHTTTGEDQLAGVVKLHNLAYVCVRLGDHERARALFAESLERADEAGYDRVAASNRMYIAYLDGMEGGGGRARAAEGAHRAGGGAGLLARRAAGPLGGGDAAEERAQRRARAARVRGPPGAVGAARGSAAGEGRARVARPRGAVRGRGGW</sequence>
<reference evidence="2 3" key="1">
    <citation type="submission" date="2015-09" db="EMBL/GenBank/DDBJ databases">
        <title>Sorangium comparison.</title>
        <authorList>
            <person name="Zaburannyi N."/>
            <person name="Bunk B."/>
            <person name="Overmann J."/>
            <person name="Mueller R."/>
        </authorList>
    </citation>
    <scope>NUCLEOTIDE SEQUENCE [LARGE SCALE GENOMIC DNA]</scope>
    <source>
        <strain evidence="2 3">So ce836</strain>
    </source>
</reference>
<organism evidence="2 3">
    <name type="scientific">Sorangium cellulosum</name>
    <name type="common">Polyangium cellulosum</name>
    <dbReference type="NCBI Taxonomy" id="56"/>
    <lineage>
        <taxon>Bacteria</taxon>
        <taxon>Pseudomonadati</taxon>
        <taxon>Myxococcota</taxon>
        <taxon>Polyangia</taxon>
        <taxon>Polyangiales</taxon>
        <taxon>Polyangiaceae</taxon>
        <taxon>Sorangium</taxon>
    </lineage>
</organism>
<gene>
    <name evidence="2" type="ORF">SOCE836_083120</name>
</gene>
<feature type="compositionally biased region" description="Low complexity" evidence="1">
    <location>
        <begin position="171"/>
        <end position="188"/>
    </location>
</feature>
<evidence type="ECO:0000256" key="1">
    <source>
        <dbReference type="SAM" id="MobiDB-lite"/>
    </source>
</evidence>
<proteinExistence type="predicted"/>